<name>A0A9D4G0D1_DREPO</name>
<accession>A0A9D4G0D1</accession>
<evidence type="ECO:0000313" key="2">
    <source>
        <dbReference type="Proteomes" id="UP000828390"/>
    </source>
</evidence>
<sequence>MAYLKIRDRMRGQHFVLGRETDPLLLPSSGYVTSGDVENSLKMSRDLKGNLIEQKR</sequence>
<keyword evidence="2" id="KW-1185">Reference proteome</keyword>
<reference evidence="1" key="2">
    <citation type="submission" date="2020-11" db="EMBL/GenBank/DDBJ databases">
        <authorList>
            <person name="McCartney M.A."/>
            <person name="Auch B."/>
            <person name="Kono T."/>
            <person name="Mallez S."/>
            <person name="Becker A."/>
            <person name="Gohl D.M."/>
            <person name="Silverstein K.A.T."/>
            <person name="Koren S."/>
            <person name="Bechman K.B."/>
            <person name="Herman A."/>
            <person name="Abrahante J.E."/>
            <person name="Garbe J."/>
        </authorList>
    </citation>
    <scope>NUCLEOTIDE SEQUENCE</scope>
    <source>
        <strain evidence="1">Duluth1</strain>
        <tissue evidence="1">Whole animal</tissue>
    </source>
</reference>
<dbReference type="Proteomes" id="UP000828390">
    <property type="component" value="Unassembled WGS sequence"/>
</dbReference>
<organism evidence="1 2">
    <name type="scientific">Dreissena polymorpha</name>
    <name type="common">Zebra mussel</name>
    <name type="synonym">Mytilus polymorpha</name>
    <dbReference type="NCBI Taxonomy" id="45954"/>
    <lineage>
        <taxon>Eukaryota</taxon>
        <taxon>Metazoa</taxon>
        <taxon>Spiralia</taxon>
        <taxon>Lophotrochozoa</taxon>
        <taxon>Mollusca</taxon>
        <taxon>Bivalvia</taxon>
        <taxon>Autobranchia</taxon>
        <taxon>Heteroconchia</taxon>
        <taxon>Euheterodonta</taxon>
        <taxon>Imparidentia</taxon>
        <taxon>Neoheterodontei</taxon>
        <taxon>Myida</taxon>
        <taxon>Dreissenoidea</taxon>
        <taxon>Dreissenidae</taxon>
        <taxon>Dreissena</taxon>
    </lineage>
</organism>
<reference evidence="1" key="1">
    <citation type="journal article" date="2019" name="bioRxiv">
        <title>The Genome of the Zebra Mussel, Dreissena polymorpha: A Resource for Invasive Species Research.</title>
        <authorList>
            <person name="McCartney M.A."/>
            <person name="Auch B."/>
            <person name="Kono T."/>
            <person name="Mallez S."/>
            <person name="Zhang Y."/>
            <person name="Obille A."/>
            <person name="Becker A."/>
            <person name="Abrahante J.E."/>
            <person name="Garbe J."/>
            <person name="Badalamenti J.P."/>
            <person name="Herman A."/>
            <person name="Mangelson H."/>
            <person name="Liachko I."/>
            <person name="Sullivan S."/>
            <person name="Sone E.D."/>
            <person name="Koren S."/>
            <person name="Silverstein K.A.T."/>
            <person name="Beckman K.B."/>
            <person name="Gohl D.M."/>
        </authorList>
    </citation>
    <scope>NUCLEOTIDE SEQUENCE</scope>
    <source>
        <strain evidence="1">Duluth1</strain>
        <tissue evidence="1">Whole animal</tissue>
    </source>
</reference>
<proteinExistence type="predicted"/>
<dbReference type="AlphaFoldDB" id="A0A9D4G0D1"/>
<comment type="caution">
    <text evidence="1">The sequence shown here is derived from an EMBL/GenBank/DDBJ whole genome shotgun (WGS) entry which is preliminary data.</text>
</comment>
<gene>
    <name evidence="1" type="ORF">DPMN_134688</name>
</gene>
<protein>
    <submittedName>
        <fullName evidence="1">Uncharacterized protein</fullName>
    </submittedName>
</protein>
<dbReference type="EMBL" id="JAIWYP010000006">
    <property type="protein sequence ID" value="KAH3806368.1"/>
    <property type="molecule type" value="Genomic_DNA"/>
</dbReference>
<evidence type="ECO:0000313" key="1">
    <source>
        <dbReference type="EMBL" id="KAH3806368.1"/>
    </source>
</evidence>